<dbReference type="AlphaFoldDB" id="A0A849KCZ8"/>
<dbReference type="InterPro" id="IPR014710">
    <property type="entry name" value="RmlC-like_jellyroll"/>
</dbReference>
<dbReference type="InterPro" id="IPR010282">
    <property type="entry name" value="Uncharacterised_HutD/Ves"/>
</dbReference>
<gene>
    <name evidence="1" type="ORF">HK415_22010</name>
</gene>
<proteinExistence type="predicted"/>
<evidence type="ECO:0000313" key="2">
    <source>
        <dbReference type="Proteomes" id="UP000552954"/>
    </source>
</evidence>
<dbReference type="PANTHER" id="PTHR37943:SF1">
    <property type="entry name" value="PROTEIN VES"/>
    <property type="match status" value="1"/>
</dbReference>
<comment type="caution">
    <text evidence="1">The sequence shown here is derived from an EMBL/GenBank/DDBJ whole genome shotgun (WGS) entry which is preliminary data.</text>
</comment>
<dbReference type="Pfam" id="PF05962">
    <property type="entry name" value="HutD"/>
    <property type="match status" value="1"/>
</dbReference>
<accession>A0A849KCZ8</accession>
<sequence>MNWQLVDLDAIVPQPWRNGRGMTRELLALPDAESWRIRMSVADITAACNFSRFDGVERWFAVVDGGGVVLHTQGKERLLTRADPPLNFDGASPVHCTLFVDSTRDFNLMAPPGRAQMWRVRGRRSFSASEGQLLAVYCHRELAQLETAGQRFEVPPRHLAWVQLDQAVAGTLVSDHALWMEVSP</sequence>
<reference evidence="1 2" key="1">
    <citation type="submission" date="2020-05" db="EMBL/GenBank/DDBJ databases">
        <authorList>
            <person name="Khan S.A."/>
            <person name="Jeon C.O."/>
            <person name="Chun B.H."/>
        </authorList>
    </citation>
    <scope>NUCLEOTIDE SEQUENCE [LARGE SCALE GENOMIC DNA]</scope>
    <source>
        <strain evidence="1 2">B156</strain>
    </source>
</reference>
<dbReference type="SUPFAM" id="SSF51182">
    <property type="entry name" value="RmlC-like cupins"/>
    <property type="match status" value="1"/>
</dbReference>
<dbReference type="Proteomes" id="UP000552954">
    <property type="component" value="Unassembled WGS sequence"/>
</dbReference>
<reference evidence="1 2" key="2">
    <citation type="submission" date="2020-06" db="EMBL/GenBank/DDBJ databases">
        <title>Ramlibacter rhizophilus sp. nov., isolated from rhizosphere soil of national flower Mugunghwa from South Korea.</title>
        <authorList>
            <person name="Zheng-Fei Y."/>
            <person name="Huan T."/>
        </authorList>
    </citation>
    <scope>NUCLEOTIDE SEQUENCE [LARGE SCALE GENOMIC DNA]</scope>
    <source>
        <strain evidence="1 2">B156</strain>
    </source>
</reference>
<dbReference type="RefSeq" id="WP_171562908.1">
    <property type="nucleotide sequence ID" value="NZ_JABFCS010000001.1"/>
</dbReference>
<dbReference type="CDD" id="cd20293">
    <property type="entry name" value="cupin_HutD_N"/>
    <property type="match status" value="1"/>
</dbReference>
<keyword evidence="2" id="KW-1185">Reference proteome</keyword>
<name>A0A849KCZ8_9BURK</name>
<evidence type="ECO:0000313" key="1">
    <source>
        <dbReference type="EMBL" id="NNU45250.1"/>
    </source>
</evidence>
<dbReference type="EMBL" id="JABFCS010000001">
    <property type="protein sequence ID" value="NNU45250.1"/>
    <property type="molecule type" value="Genomic_DNA"/>
</dbReference>
<dbReference type="Gene3D" id="2.60.120.10">
    <property type="entry name" value="Jelly Rolls"/>
    <property type="match status" value="1"/>
</dbReference>
<protein>
    <submittedName>
        <fullName evidence="1">HutD family protein</fullName>
    </submittedName>
</protein>
<dbReference type="InterPro" id="IPR011051">
    <property type="entry name" value="RmlC_Cupin_sf"/>
</dbReference>
<organism evidence="1 2">
    <name type="scientific">Ramlibacter montanisoli</name>
    <dbReference type="NCBI Taxonomy" id="2732512"/>
    <lineage>
        <taxon>Bacteria</taxon>
        <taxon>Pseudomonadati</taxon>
        <taxon>Pseudomonadota</taxon>
        <taxon>Betaproteobacteria</taxon>
        <taxon>Burkholderiales</taxon>
        <taxon>Comamonadaceae</taxon>
        <taxon>Ramlibacter</taxon>
    </lineage>
</organism>
<dbReference type="PANTHER" id="PTHR37943">
    <property type="entry name" value="PROTEIN VES"/>
    <property type="match status" value="1"/>
</dbReference>